<organism evidence="1 2">
    <name type="scientific">Nitrosomonas nitrosa</name>
    <dbReference type="NCBI Taxonomy" id="52442"/>
    <lineage>
        <taxon>Bacteria</taxon>
        <taxon>Pseudomonadati</taxon>
        <taxon>Pseudomonadota</taxon>
        <taxon>Betaproteobacteria</taxon>
        <taxon>Nitrosomonadales</taxon>
        <taxon>Nitrosomonadaceae</taxon>
        <taxon>Nitrosomonas</taxon>
    </lineage>
</organism>
<comment type="caution">
    <text evidence="1">The sequence shown here is derived from an EMBL/GenBank/DDBJ whole genome shotgun (WGS) entry which is preliminary data.</text>
</comment>
<dbReference type="InterPro" id="IPR000073">
    <property type="entry name" value="AB_hydrolase_1"/>
</dbReference>
<dbReference type="RefSeq" id="WP_090666307.1">
    <property type="nucleotide sequence ID" value="NZ_CAJNAP010000001.1"/>
</dbReference>
<dbReference type="Proteomes" id="UP000601736">
    <property type="component" value="Unassembled WGS sequence"/>
</dbReference>
<dbReference type="PANTHER" id="PTHR43798">
    <property type="entry name" value="MONOACYLGLYCEROL LIPASE"/>
    <property type="match status" value="1"/>
</dbReference>
<name>A0A8H8YXA2_9PROT</name>
<dbReference type="InterPro" id="IPR029058">
    <property type="entry name" value="AB_hydrolase_fold"/>
</dbReference>
<dbReference type="InterPro" id="IPR050266">
    <property type="entry name" value="AB_hydrolase_sf"/>
</dbReference>
<dbReference type="Gene3D" id="3.40.50.1820">
    <property type="entry name" value="alpha/beta hydrolase"/>
    <property type="match status" value="1"/>
</dbReference>
<accession>A0A8H8YXA2</accession>
<dbReference type="GO" id="GO:0016020">
    <property type="term" value="C:membrane"/>
    <property type="evidence" value="ECO:0007669"/>
    <property type="project" value="TreeGrafter"/>
</dbReference>
<evidence type="ECO:0000313" key="1">
    <source>
        <dbReference type="EMBL" id="CAE6484573.1"/>
    </source>
</evidence>
<dbReference type="SUPFAM" id="SSF53474">
    <property type="entry name" value="alpha/beta-Hydrolases"/>
    <property type="match status" value="1"/>
</dbReference>
<dbReference type="GO" id="GO:0046464">
    <property type="term" value="P:acylglycerol catabolic process"/>
    <property type="evidence" value="ECO:0007669"/>
    <property type="project" value="TreeGrafter"/>
</dbReference>
<reference evidence="1" key="1">
    <citation type="submission" date="2021-02" db="EMBL/GenBank/DDBJ databases">
        <authorList>
            <person name="Han P."/>
        </authorList>
    </citation>
    <scope>NUCLEOTIDE SEQUENCE</scope>
    <source>
        <strain evidence="1">Nitrosomonas nitrosa 18-3D</strain>
    </source>
</reference>
<proteinExistence type="predicted"/>
<gene>
    <name evidence="1" type="ORF">NMYAN_10181</name>
</gene>
<evidence type="ECO:0000313" key="2">
    <source>
        <dbReference type="Proteomes" id="UP000601736"/>
    </source>
</evidence>
<dbReference type="PANTHER" id="PTHR43798:SF33">
    <property type="entry name" value="HYDROLASE, PUTATIVE (AFU_ORTHOLOGUE AFUA_2G14860)-RELATED"/>
    <property type="match status" value="1"/>
</dbReference>
<dbReference type="Pfam" id="PF00561">
    <property type="entry name" value="Abhydrolase_1"/>
    <property type="match status" value="1"/>
</dbReference>
<dbReference type="GO" id="GO:0047372">
    <property type="term" value="F:monoacylglycerol lipase activity"/>
    <property type="evidence" value="ECO:0007669"/>
    <property type="project" value="TreeGrafter"/>
</dbReference>
<sequence length="297" mass="33297">MMRICRVPVLASTNVDRPFAERYIAYTDWGSLDNPHVVICVHGLTRNCRDFDFLAAALEDNFRVICVDVVGRGLSSWLTNAENYNQHSLYLSDAMLLIQHICNQYQNNVHLYWVGVSMGGLIGMALASQAGLPASIKALVMSDIGPFIPANAFARLGAYVGKDPRFTDFDEFKAYLKTISAPFGPLTEKEWHHLAIHSARKFSDGTYGFNYDPSVSISFQKYGAQDLDLWNYWDPLCTPTLVIRGLESDVLMDDTSEAMKIRGPKANIIDLPNVGHAPMLINREQIAMVKNFLLELK</sequence>
<protein>
    <submittedName>
        <fullName evidence="1">Esterase/lipase/thioesterase family protein</fullName>
    </submittedName>
</protein>
<dbReference type="EMBL" id="CAJNAP010000001">
    <property type="protein sequence ID" value="CAE6484573.1"/>
    <property type="molecule type" value="Genomic_DNA"/>
</dbReference>
<dbReference type="PRINTS" id="PR00111">
    <property type="entry name" value="ABHYDROLASE"/>
</dbReference>
<dbReference type="AlphaFoldDB" id="A0A8H8YXA2"/>
<dbReference type="OrthoDB" id="8543939at2"/>